<reference evidence="3" key="1">
    <citation type="journal article" date="2019" name="Int. J. Syst. Evol. Microbiol.">
        <title>The Global Catalogue of Microorganisms (GCM) 10K type strain sequencing project: providing services to taxonomists for standard genome sequencing and annotation.</title>
        <authorList>
            <consortium name="The Broad Institute Genomics Platform"/>
            <consortium name="The Broad Institute Genome Sequencing Center for Infectious Disease"/>
            <person name="Wu L."/>
            <person name="Ma J."/>
        </authorList>
    </citation>
    <scope>NUCLEOTIDE SEQUENCE [LARGE SCALE GENOMIC DNA]</scope>
    <source>
        <strain evidence="3">CGMCC 1.15399</strain>
    </source>
</reference>
<evidence type="ECO:0000313" key="3">
    <source>
        <dbReference type="Proteomes" id="UP001597097"/>
    </source>
</evidence>
<keyword evidence="3" id="KW-1185">Reference proteome</keyword>
<comment type="caution">
    <text evidence="2">The sequence shown here is derived from an EMBL/GenBank/DDBJ whole genome shotgun (WGS) entry which is preliminary data.</text>
</comment>
<dbReference type="EMBL" id="JBHUCM010000005">
    <property type="protein sequence ID" value="MFD1536559.1"/>
    <property type="molecule type" value="Genomic_DNA"/>
</dbReference>
<dbReference type="RefSeq" id="WP_219530247.1">
    <property type="nucleotide sequence ID" value="NZ_JAHKRM010000008.1"/>
</dbReference>
<name>A0ABW4G1S1_9ACTN</name>
<sequence>MARGLGLKKVREVLGLAVWEVELAVETNLLRRLPDRTFDPVSVNAAKADAERFQRLLAAEHRCNATQAATRLGISPQRFKCLADRLTPVAVDEIRKYGRTLTIRYYRAADVDALADLARADTELRAAARTLSRSEAARKAAATRKLNSERAVAARAWLQRAMPGHDGDPIQVLIWAAALMEASGTRPRPLRRLACLHDPRITELLATLRTARLSSPDLDAMLGSLLPLASEVVTLLTEPTDALGVPVDAFPADFPRLGDHLFAPALHELLSSPPAWFLHARADEELRRAAQAAARRAAADAARRHRAEQAAVDAANRAATRLSDASVAELFSLPVDVIRQLRPGSGRWSAQHVAGLLRNPPPWLRSESAARTEVERRRRKAQTRVERRAQRQLSWRRHWAEALGIPLERVPQSAGRPTPKAISAARDKPPPWAQLDRSVDKETPAQDR</sequence>
<feature type="compositionally biased region" description="Basic and acidic residues" evidence="1">
    <location>
        <begin position="437"/>
        <end position="448"/>
    </location>
</feature>
<protein>
    <submittedName>
        <fullName evidence="2">Uncharacterized protein</fullName>
    </submittedName>
</protein>
<dbReference type="Proteomes" id="UP001597097">
    <property type="component" value="Unassembled WGS sequence"/>
</dbReference>
<gene>
    <name evidence="2" type="ORF">ACFSJ0_05915</name>
</gene>
<organism evidence="2 3">
    <name type="scientific">Nonomuraea guangzhouensis</name>
    <dbReference type="NCBI Taxonomy" id="1291555"/>
    <lineage>
        <taxon>Bacteria</taxon>
        <taxon>Bacillati</taxon>
        <taxon>Actinomycetota</taxon>
        <taxon>Actinomycetes</taxon>
        <taxon>Streptosporangiales</taxon>
        <taxon>Streptosporangiaceae</taxon>
        <taxon>Nonomuraea</taxon>
    </lineage>
</organism>
<accession>A0ABW4G1S1</accession>
<feature type="region of interest" description="Disordered" evidence="1">
    <location>
        <begin position="408"/>
        <end position="448"/>
    </location>
</feature>
<evidence type="ECO:0000256" key="1">
    <source>
        <dbReference type="SAM" id="MobiDB-lite"/>
    </source>
</evidence>
<evidence type="ECO:0000313" key="2">
    <source>
        <dbReference type="EMBL" id="MFD1536559.1"/>
    </source>
</evidence>
<proteinExistence type="predicted"/>